<proteinExistence type="predicted"/>
<reference evidence="3" key="1">
    <citation type="journal article" date="2015" name="Nat. Genet.">
        <title>The genome and transcriptome of the zoonotic hookworm Ancylostoma ceylanicum identify infection-specific gene families.</title>
        <authorList>
            <person name="Schwarz E.M."/>
            <person name="Hu Y."/>
            <person name="Antoshechkin I."/>
            <person name="Miller M.M."/>
            <person name="Sternberg P.W."/>
            <person name="Aroian R.V."/>
        </authorList>
    </citation>
    <scope>NUCLEOTIDE SEQUENCE</scope>
    <source>
        <strain evidence="3">HY135</strain>
    </source>
</reference>
<sequence>MLVEVKRCSKIHQRRSKKKEDSEEMYDSNDHMKIDGVQEHSGGKEEERITKKKEESDEMPGSDGVVKSSDAQEQKGRKGFLCICFIAINRDIIEIFNYRAKQ</sequence>
<evidence type="ECO:0000313" key="3">
    <source>
        <dbReference type="Proteomes" id="UP000024635"/>
    </source>
</evidence>
<feature type="region of interest" description="Disordered" evidence="1">
    <location>
        <begin position="1"/>
        <end position="75"/>
    </location>
</feature>
<dbReference type="EMBL" id="JARK01001462">
    <property type="protein sequence ID" value="EYB98958.1"/>
    <property type="molecule type" value="Genomic_DNA"/>
</dbReference>
<feature type="compositionally biased region" description="Basic and acidic residues" evidence="1">
    <location>
        <begin position="28"/>
        <end position="55"/>
    </location>
</feature>
<evidence type="ECO:0000256" key="1">
    <source>
        <dbReference type="SAM" id="MobiDB-lite"/>
    </source>
</evidence>
<dbReference type="Proteomes" id="UP000024635">
    <property type="component" value="Unassembled WGS sequence"/>
</dbReference>
<comment type="caution">
    <text evidence="2">The sequence shown here is derived from an EMBL/GenBank/DDBJ whole genome shotgun (WGS) entry which is preliminary data.</text>
</comment>
<dbReference type="AlphaFoldDB" id="A0A016T7L9"/>
<name>A0A016T7L9_9BILA</name>
<accession>A0A016T7L9</accession>
<evidence type="ECO:0000313" key="2">
    <source>
        <dbReference type="EMBL" id="EYB98958.1"/>
    </source>
</evidence>
<feature type="compositionally biased region" description="Basic residues" evidence="1">
    <location>
        <begin position="8"/>
        <end position="17"/>
    </location>
</feature>
<protein>
    <submittedName>
        <fullName evidence="2">Uncharacterized protein</fullName>
    </submittedName>
</protein>
<organism evidence="2 3">
    <name type="scientific">Ancylostoma ceylanicum</name>
    <dbReference type="NCBI Taxonomy" id="53326"/>
    <lineage>
        <taxon>Eukaryota</taxon>
        <taxon>Metazoa</taxon>
        <taxon>Ecdysozoa</taxon>
        <taxon>Nematoda</taxon>
        <taxon>Chromadorea</taxon>
        <taxon>Rhabditida</taxon>
        <taxon>Rhabditina</taxon>
        <taxon>Rhabditomorpha</taxon>
        <taxon>Strongyloidea</taxon>
        <taxon>Ancylostomatidae</taxon>
        <taxon>Ancylostomatinae</taxon>
        <taxon>Ancylostoma</taxon>
    </lineage>
</organism>
<keyword evidence="3" id="KW-1185">Reference proteome</keyword>
<gene>
    <name evidence="2" type="primary">Acey_s0126.g1321</name>
    <name evidence="2" type="ORF">Y032_0126g1321</name>
</gene>